<feature type="transmembrane region" description="Helical" evidence="6">
    <location>
        <begin position="422"/>
        <end position="443"/>
    </location>
</feature>
<evidence type="ECO:0000313" key="8">
    <source>
        <dbReference type="EMBL" id="PVX75770.1"/>
    </source>
</evidence>
<dbReference type="Gene3D" id="1.20.1250.20">
    <property type="entry name" value="MFS general substrate transporter like domains"/>
    <property type="match status" value="2"/>
</dbReference>
<feature type="transmembrane region" description="Helical" evidence="6">
    <location>
        <begin position="360"/>
        <end position="381"/>
    </location>
</feature>
<protein>
    <submittedName>
        <fullName evidence="8">Sugar phosphate permease</fullName>
    </submittedName>
</protein>
<keyword evidence="2" id="KW-1003">Cell membrane</keyword>
<dbReference type="InterPro" id="IPR000849">
    <property type="entry name" value="Sugar_P_transporter"/>
</dbReference>
<dbReference type="CDD" id="cd17319">
    <property type="entry name" value="MFS_ExuT_GudP_like"/>
    <property type="match status" value="1"/>
</dbReference>
<feature type="transmembrane region" description="Helical" evidence="6">
    <location>
        <begin position="393"/>
        <end position="416"/>
    </location>
</feature>
<evidence type="ECO:0000256" key="5">
    <source>
        <dbReference type="ARBA" id="ARBA00023136"/>
    </source>
</evidence>
<name>A0ABX5KG29_9BURK</name>
<sequence length="459" mass="49266">MLATEYEAPGWHGTATTCSGTFHNNDIETMSMKALKKYQTITVVFLLLIGIINYLDRSALSIANTSIQKGMHISPAQMGILLSAFSLAYAFAQLPLGMVIDRLGSKVALGASLLIWSVAQAATGLANGFASFMGLRVVLGLGEAPMFPSAAKSLSEWFDARERGTPTGIVWSSTCLGPCLAPPLLTLFMVHFGWRGMFVITGAMGLLIALCWFAFYKSHAQYLAMQPKAEARMVEAPPPVVPVRGGFFAGWLDLFRHRSTWGAMLGFMGVIYMLWLHLTWLPGYFEREHGLSLYKTAWVVSLAYVFGALGTLLAGRICDWLVKRGMGVLASRKCTVIAGLLMAALVTLPLTVITDLTSCVVLLCLALFSINLASATAWMIVNTIVDSSRVASFGSIQNFGGYIAGSVAPIVTGFSIQYSGSFSSAFLISAVVATLSALAYFVLLRSSIETPVPALAVEG</sequence>
<evidence type="ECO:0000256" key="4">
    <source>
        <dbReference type="ARBA" id="ARBA00022989"/>
    </source>
</evidence>
<dbReference type="PIRSF" id="PIRSF002808">
    <property type="entry name" value="Hexose_phosphate_transp"/>
    <property type="match status" value="1"/>
</dbReference>
<dbReference type="Pfam" id="PF07690">
    <property type="entry name" value="MFS_1"/>
    <property type="match status" value="1"/>
</dbReference>
<dbReference type="InterPro" id="IPR050382">
    <property type="entry name" value="MFS_Na/Anion_cotransporter"/>
</dbReference>
<feature type="transmembrane region" description="Helical" evidence="6">
    <location>
        <begin position="192"/>
        <end position="215"/>
    </location>
</feature>
<evidence type="ECO:0000313" key="9">
    <source>
        <dbReference type="Proteomes" id="UP000245712"/>
    </source>
</evidence>
<organism evidence="8 9">
    <name type="scientific">Paraburkholderia unamae</name>
    <dbReference type="NCBI Taxonomy" id="219649"/>
    <lineage>
        <taxon>Bacteria</taxon>
        <taxon>Pseudomonadati</taxon>
        <taxon>Pseudomonadota</taxon>
        <taxon>Betaproteobacteria</taxon>
        <taxon>Burkholderiales</taxon>
        <taxon>Burkholderiaceae</taxon>
        <taxon>Paraburkholderia</taxon>
    </lineage>
</organism>
<keyword evidence="5 6" id="KW-0472">Membrane</keyword>
<reference evidence="8 9" key="1">
    <citation type="submission" date="2018-05" db="EMBL/GenBank/DDBJ databases">
        <title>Genomic Encyclopedia of Type Strains, Phase IV (KMG-V): Genome sequencing to study the core and pangenomes of soil and plant-associated prokaryotes.</title>
        <authorList>
            <person name="Whitman W."/>
        </authorList>
    </citation>
    <scope>NUCLEOTIDE SEQUENCE [LARGE SCALE GENOMIC DNA]</scope>
    <source>
        <strain evidence="8 9">SCZa-39</strain>
    </source>
</reference>
<feature type="transmembrane region" description="Helical" evidence="6">
    <location>
        <begin position="113"/>
        <end position="139"/>
    </location>
</feature>
<dbReference type="InterPro" id="IPR036259">
    <property type="entry name" value="MFS_trans_sf"/>
</dbReference>
<dbReference type="Proteomes" id="UP000245712">
    <property type="component" value="Unassembled WGS sequence"/>
</dbReference>
<dbReference type="InterPro" id="IPR011701">
    <property type="entry name" value="MFS"/>
</dbReference>
<dbReference type="PROSITE" id="PS50850">
    <property type="entry name" value="MFS"/>
    <property type="match status" value="1"/>
</dbReference>
<dbReference type="SUPFAM" id="SSF103473">
    <property type="entry name" value="MFS general substrate transporter"/>
    <property type="match status" value="1"/>
</dbReference>
<dbReference type="PANTHER" id="PTHR11662">
    <property type="entry name" value="SOLUTE CARRIER FAMILY 17"/>
    <property type="match status" value="1"/>
</dbReference>
<keyword evidence="3 6" id="KW-0812">Transmembrane</keyword>
<feature type="transmembrane region" description="Helical" evidence="6">
    <location>
        <begin position="38"/>
        <end position="55"/>
    </location>
</feature>
<dbReference type="InterPro" id="IPR020846">
    <property type="entry name" value="MFS_dom"/>
</dbReference>
<evidence type="ECO:0000256" key="3">
    <source>
        <dbReference type="ARBA" id="ARBA00022692"/>
    </source>
</evidence>
<evidence type="ECO:0000259" key="7">
    <source>
        <dbReference type="PROSITE" id="PS50850"/>
    </source>
</evidence>
<evidence type="ECO:0000256" key="6">
    <source>
        <dbReference type="SAM" id="Phobius"/>
    </source>
</evidence>
<feature type="transmembrane region" description="Helical" evidence="6">
    <location>
        <begin position="75"/>
        <end position="92"/>
    </location>
</feature>
<feature type="domain" description="Major facilitator superfamily (MFS) profile" evidence="7">
    <location>
        <begin position="42"/>
        <end position="448"/>
    </location>
</feature>
<keyword evidence="9" id="KW-1185">Reference proteome</keyword>
<comment type="caution">
    <text evidence="8">The sequence shown here is derived from an EMBL/GenBank/DDBJ whole genome shotgun (WGS) entry which is preliminary data.</text>
</comment>
<dbReference type="EMBL" id="QEOB01000017">
    <property type="protein sequence ID" value="PVX75770.1"/>
    <property type="molecule type" value="Genomic_DNA"/>
</dbReference>
<feature type="transmembrane region" description="Helical" evidence="6">
    <location>
        <begin position="334"/>
        <end position="354"/>
    </location>
</feature>
<proteinExistence type="predicted"/>
<accession>A0ABX5KG29</accession>
<evidence type="ECO:0000256" key="2">
    <source>
        <dbReference type="ARBA" id="ARBA00022475"/>
    </source>
</evidence>
<gene>
    <name evidence="8" type="ORF">C7402_117182</name>
</gene>
<keyword evidence="4 6" id="KW-1133">Transmembrane helix</keyword>
<feature type="transmembrane region" description="Helical" evidence="6">
    <location>
        <begin position="261"/>
        <end position="278"/>
    </location>
</feature>
<evidence type="ECO:0000256" key="1">
    <source>
        <dbReference type="ARBA" id="ARBA00004651"/>
    </source>
</evidence>
<feature type="transmembrane region" description="Helical" evidence="6">
    <location>
        <begin position="298"/>
        <end position="322"/>
    </location>
</feature>
<dbReference type="PANTHER" id="PTHR11662:SF399">
    <property type="entry name" value="FI19708P1-RELATED"/>
    <property type="match status" value="1"/>
</dbReference>
<comment type="subcellular location">
    <subcellularLocation>
        <location evidence="1">Cell membrane</location>
        <topology evidence="1">Multi-pass membrane protein</topology>
    </subcellularLocation>
</comment>